<comment type="caution">
    <text evidence="2">The sequence shown here is derived from an EMBL/GenBank/DDBJ whole genome shotgun (WGS) entry which is preliminary data.</text>
</comment>
<organism evidence="2 3">
    <name type="scientific">Vanilla planifolia</name>
    <name type="common">Vanilla</name>
    <dbReference type="NCBI Taxonomy" id="51239"/>
    <lineage>
        <taxon>Eukaryota</taxon>
        <taxon>Viridiplantae</taxon>
        <taxon>Streptophyta</taxon>
        <taxon>Embryophyta</taxon>
        <taxon>Tracheophyta</taxon>
        <taxon>Spermatophyta</taxon>
        <taxon>Magnoliopsida</taxon>
        <taxon>Liliopsida</taxon>
        <taxon>Asparagales</taxon>
        <taxon>Orchidaceae</taxon>
        <taxon>Vanilloideae</taxon>
        <taxon>Vanilleae</taxon>
        <taxon>Vanilla</taxon>
    </lineage>
</organism>
<gene>
    <name evidence="2" type="ORF">HPP92_014246</name>
</gene>
<dbReference type="Proteomes" id="UP000636800">
    <property type="component" value="Chromosome 6"/>
</dbReference>
<dbReference type="AlphaFoldDB" id="A0A835QWB4"/>
<reference evidence="2 3" key="1">
    <citation type="journal article" date="2020" name="Nat. Food">
        <title>A phased Vanilla planifolia genome enables genetic improvement of flavour and production.</title>
        <authorList>
            <person name="Hasing T."/>
            <person name="Tang H."/>
            <person name="Brym M."/>
            <person name="Khazi F."/>
            <person name="Huang T."/>
            <person name="Chambers A.H."/>
        </authorList>
    </citation>
    <scope>NUCLEOTIDE SEQUENCE [LARGE SCALE GENOMIC DNA]</scope>
    <source>
        <tissue evidence="2">Leaf</tissue>
    </source>
</reference>
<keyword evidence="1" id="KW-0812">Transmembrane</keyword>
<evidence type="ECO:0000313" key="3">
    <source>
        <dbReference type="Proteomes" id="UP000636800"/>
    </source>
</evidence>
<proteinExistence type="predicted"/>
<evidence type="ECO:0000313" key="2">
    <source>
        <dbReference type="EMBL" id="KAG0477405.1"/>
    </source>
</evidence>
<name>A0A835QWB4_VANPL</name>
<feature type="transmembrane region" description="Helical" evidence="1">
    <location>
        <begin position="13"/>
        <end position="34"/>
    </location>
</feature>
<protein>
    <submittedName>
        <fullName evidence="2">Uncharacterized protein</fullName>
    </submittedName>
</protein>
<dbReference type="EMBL" id="JADCNL010000006">
    <property type="protein sequence ID" value="KAG0477405.1"/>
    <property type="molecule type" value="Genomic_DNA"/>
</dbReference>
<keyword evidence="1" id="KW-0472">Membrane</keyword>
<sequence>MATQAITTSSLNLSFQIILVEASLGLALSTAAFFDRNDHRKRKTANTGWTSEFSTT</sequence>
<evidence type="ECO:0000256" key="1">
    <source>
        <dbReference type="SAM" id="Phobius"/>
    </source>
</evidence>
<keyword evidence="1" id="KW-1133">Transmembrane helix</keyword>
<accession>A0A835QWB4</accession>
<dbReference type="OrthoDB" id="73612at2759"/>
<keyword evidence="3" id="KW-1185">Reference proteome</keyword>